<dbReference type="Proteomes" id="UP000250235">
    <property type="component" value="Unassembled WGS sequence"/>
</dbReference>
<organism evidence="2 3">
    <name type="scientific">Dorcoceras hygrometricum</name>
    <dbReference type="NCBI Taxonomy" id="472368"/>
    <lineage>
        <taxon>Eukaryota</taxon>
        <taxon>Viridiplantae</taxon>
        <taxon>Streptophyta</taxon>
        <taxon>Embryophyta</taxon>
        <taxon>Tracheophyta</taxon>
        <taxon>Spermatophyta</taxon>
        <taxon>Magnoliopsida</taxon>
        <taxon>eudicotyledons</taxon>
        <taxon>Gunneridae</taxon>
        <taxon>Pentapetalae</taxon>
        <taxon>asterids</taxon>
        <taxon>lamiids</taxon>
        <taxon>Lamiales</taxon>
        <taxon>Gesneriaceae</taxon>
        <taxon>Didymocarpoideae</taxon>
        <taxon>Trichosporeae</taxon>
        <taxon>Loxocarpinae</taxon>
        <taxon>Dorcoceras</taxon>
    </lineage>
</organism>
<sequence>MSGIKANDSDGNSNLRNHRNPKHSDSAGNHDSVKAFGFSGTMTQPVNQVSMIISNPKHGDSAGKSWLNDYSVSKEFRFNMNACNQCQ</sequence>
<protein>
    <submittedName>
        <fullName evidence="2">Uncharacterized protein</fullName>
    </submittedName>
</protein>
<accession>A0A2Z7BZJ3</accession>
<reference evidence="2 3" key="1">
    <citation type="journal article" date="2015" name="Proc. Natl. Acad. Sci. U.S.A.">
        <title>The resurrection genome of Boea hygrometrica: A blueprint for survival of dehydration.</title>
        <authorList>
            <person name="Xiao L."/>
            <person name="Yang G."/>
            <person name="Zhang L."/>
            <person name="Yang X."/>
            <person name="Zhao S."/>
            <person name="Ji Z."/>
            <person name="Zhou Q."/>
            <person name="Hu M."/>
            <person name="Wang Y."/>
            <person name="Chen M."/>
            <person name="Xu Y."/>
            <person name="Jin H."/>
            <person name="Xiao X."/>
            <person name="Hu G."/>
            <person name="Bao F."/>
            <person name="Hu Y."/>
            <person name="Wan P."/>
            <person name="Li L."/>
            <person name="Deng X."/>
            <person name="Kuang T."/>
            <person name="Xiang C."/>
            <person name="Zhu J.K."/>
            <person name="Oliver M.J."/>
            <person name="He Y."/>
        </authorList>
    </citation>
    <scope>NUCLEOTIDE SEQUENCE [LARGE SCALE GENOMIC DNA]</scope>
    <source>
        <strain evidence="3">cv. XS01</strain>
    </source>
</reference>
<evidence type="ECO:0000313" key="3">
    <source>
        <dbReference type="Proteomes" id="UP000250235"/>
    </source>
</evidence>
<proteinExistence type="predicted"/>
<evidence type="ECO:0000313" key="2">
    <source>
        <dbReference type="EMBL" id="KZV37630.1"/>
    </source>
</evidence>
<keyword evidence="3" id="KW-1185">Reference proteome</keyword>
<dbReference type="EMBL" id="KV002545">
    <property type="protein sequence ID" value="KZV37630.1"/>
    <property type="molecule type" value="Genomic_DNA"/>
</dbReference>
<feature type="region of interest" description="Disordered" evidence="1">
    <location>
        <begin position="1"/>
        <end position="38"/>
    </location>
</feature>
<name>A0A2Z7BZJ3_9LAMI</name>
<dbReference type="AlphaFoldDB" id="A0A2Z7BZJ3"/>
<gene>
    <name evidence="2" type="ORF">F511_22897</name>
</gene>
<evidence type="ECO:0000256" key="1">
    <source>
        <dbReference type="SAM" id="MobiDB-lite"/>
    </source>
</evidence>